<comment type="caution">
    <text evidence="1">The sequence shown here is derived from an EMBL/GenBank/DDBJ whole genome shotgun (WGS) entry which is preliminary data.</text>
</comment>
<reference evidence="1 2" key="1">
    <citation type="journal article" date="2021" name="Hortic Res">
        <title>The domestication of Cucurbita argyrosperma as revealed by the genome of its wild relative.</title>
        <authorList>
            <person name="Barrera-Redondo J."/>
            <person name="Sanchez-de la Vega G."/>
            <person name="Aguirre-Liguori J.A."/>
            <person name="Castellanos-Morales G."/>
            <person name="Gutierrez-Guerrero Y.T."/>
            <person name="Aguirre-Dugua X."/>
            <person name="Aguirre-Planter E."/>
            <person name="Tenaillon M.I."/>
            <person name="Lira-Saade R."/>
            <person name="Eguiarte L.E."/>
        </authorList>
    </citation>
    <scope>NUCLEOTIDE SEQUENCE [LARGE SCALE GENOMIC DNA]</scope>
    <source>
        <strain evidence="1">JBR-2021</strain>
    </source>
</reference>
<proteinExistence type="predicted"/>
<organism evidence="1 2">
    <name type="scientific">Cucurbita argyrosperma subsp. sororia</name>
    <dbReference type="NCBI Taxonomy" id="37648"/>
    <lineage>
        <taxon>Eukaryota</taxon>
        <taxon>Viridiplantae</taxon>
        <taxon>Streptophyta</taxon>
        <taxon>Embryophyta</taxon>
        <taxon>Tracheophyta</taxon>
        <taxon>Spermatophyta</taxon>
        <taxon>Magnoliopsida</taxon>
        <taxon>eudicotyledons</taxon>
        <taxon>Gunneridae</taxon>
        <taxon>Pentapetalae</taxon>
        <taxon>rosids</taxon>
        <taxon>fabids</taxon>
        <taxon>Cucurbitales</taxon>
        <taxon>Cucurbitaceae</taxon>
        <taxon>Cucurbiteae</taxon>
        <taxon>Cucurbita</taxon>
    </lineage>
</organism>
<keyword evidence="2" id="KW-1185">Reference proteome</keyword>
<protein>
    <submittedName>
        <fullName evidence="1">Uncharacterized protein</fullName>
    </submittedName>
</protein>
<evidence type="ECO:0000313" key="2">
    <source>
        <dbReference type="Proteomes" id="UP000685013"/>
    </source>
</evidence>
<dbReference type="EMBL" id="JAGKQH010000013">
    <property type="protein sequence ID" value="KAG6584414.1"/>
    <property type="molecule type" value="Genomic_DNA"/>
</dbReference>
<dbReference type="AlphaFoldDB" id="A0AAV6MN66"/>
<name>A0AAV6MN66_9ROSI</name>
<accession>A0AAV6MN66</accession>
<sequence>MADHFCYVCGDVGYAELIITCSKCKVVREHLDIPRRNKLLRSLLDGNMLSSYRVSFKSQLVGLINKADEKLTA</sequence>
<dbReference type="Proteomes" id="UP000685013">
    <property type="component" value="Chromosome 13"/>
</dbReference>
<evidence type="ECO:0000313" key="1">
    <source>
        <dbReference type="EMBL" id="KAG6584414.1"/>
    </source>
</evidence>
<feature type="non-terminal residue" evidence="1">
    <location>
        <position position="1"/>
    </location>
</feature>
<gene>
    <name evidence="1" type="ORF">SDJN03_20346</name>
</gene>